<feature type="compositionally biased region" description="Pro residues" evidence="8">
    <location>
        <begin position="134"/>
        <end position="145"/>
    </location>
</feature>
<evidence type="ECO:0000256" key="4">
    <source>
        <dbReference type="ARBA" id="ARBA00022737"/>
    </source>
</evidence>
<feature type="non-terminal residue" evidence="11">
    <location>
        <position position="727"/>
    </location>
</feature>
<gene>
    <name evidence="11" type="ORF">ACMD2_21836</name>
</gene>
<dbReference type="InterPro" id="IPR001245">
    <property type="entry name" value="Ser-Thr/Tyr_kinase_cat_dom"/>
</dbReference>
<evidence type="ECO:0000256" key="3">
    <source>
        <dbReference type="ARBA" id="ARBA00022729"/>
    </source>
</evidence>
<dbReference type="Gene3D" id="3.80.10.10">
    <property type="entry name" value="Ribonuclease Inhibitor"/>
    <property type="match status" value="1"/>
</dbReference>
<reference evidence="11 12" key="1">
    <citation type="journal article" date="2016" name="DNA Res.">
        <title>The draft genome of MD-2 pineapple using hybrid error correction of long reads.</title>
        <authorList>
            <person name="Redwan R.M."/>
            <person name="Saidin A."/>
            <person name="Kumar S.V."/>
        </authorList>
    </citation>
    <scope>NUCLEOTIDE SEQUENCE [LARGE SCALE GENOMIC DNA]</scope>
    <source>
        <strain evidence="12">cv. MD2</strain>
        <tissue evidence="11">Leaf</tissue>
    </source>
</reference>
<evidence type="ECO:0000256" key="2">
    <source>
        <dbReference type="ARBA" id="ARBA00022692"/>
    </source>
</evidence>
<comment type="subcellular location">
    <subcellularLocation>
        <location evidence="7">Endomembrane system</location>
        <topology evidence="7">Single-pass type I membrane protein</topology>
    </subcellularLocation>
</comment>
<dbReference type="SUPFAM" id="SSF56112">
    <property type="entry name" value="Protein kinase-like (PK-like)"/>
    <property type="match status" value="1"/>
</dbReference>
<keyword evidence="6 9" id="KW-0472">Membrane</keyword>
<evidence type="ECO:0000256" key="9">
    <source>
        <dbReference type="SAM" id="Phobius"/>
    </source>
</evidence>
<feature type="compositionally biased region" description="Low complexity" evidence="8">
    <location>
        <begin position="146"/>
        <end position="170"/>
    </location>
</feature>
<evidence type="ECO:0000313" key="11">
    <source>
        <dbReference type="EMBL" id="OAY73337.1"/>
    </source>
</evidence>
<keyword evidence="4" id="KW-0677">Repeat</keyword>
<proteinExistence type="predicted"/>
<keyword evidence="2 9" id="KW-0812">Transmembrane</keyword>
<name>A0A199V8B6_ANACO</name>
<keyword evidence="11" id="KW-0418">Kinase</keyword>
<keyword evidence="1" id="KW-0433">Leucine-rich repeat</keyword>
<dbReference type="Pfam" id="PF08263">
    <property type="entry name" value="LRRNT_2"/>
    <property type="match status" value="1"/>
</dbReference>
<dbReference type="InterPro" id="IPR013210">
    <property type="entry name" value="LRR_N_plant-typ"/>
</dbReference>
<dbReference type="GO" id="GO:0005524">
    <property type="term" value="F:ATP binding"/>
    <property type="evidence" value="ECO:0007669"/>
    <property type="project" value="InterPro"/>
</dbReference>
<feature type="region of interest" description="Disordered" evidence="8">
    <location>
        <begin position="117"/>
        <end position="195"/>
    </location>
</feature>
<dbReference type="Gene3D" id="1.10.510.10">
    <property type="entry name" value="Transferase(Phosphotransferase) domain 1"/>
    <property type="match status" value="2"/>
</dbReference>
<dbReference type="Pfam" id="PF00560">
    <property type="entry name" value="LRR_1"/>
    <property type="match status" value="2"/>
</dbReference>
<feature type="domain" description="Protein kinase" evidence="10">
    <location>
        <begin position="270"/>
        <end position="527"/>
    </location>
</feature>
<evidence type="ECO:0000256" key="5">
    <source>
        <dbReference type="ARBA" id="ARBA00022989"/>
    </source>
</evidence>
<dbReference type="PANTHER" id="PTHR46084:SF14">
    <property type="entry name" value="PROTEIN KINASE DOMAIN-CONTAINING PROTEIN"/>
    <property type="match status" value="1"/>
</dbReference>
<dbReference type="InterPro" id="IPR011009">
    <property type="entry name" value="Kinase-like_dom_sf"/>
</dbReference>
<dbReference type="FunFam" id="3.30.200.20:FF:000489">
    <property type="entry name" value="Inactive receptor-like serine/threonine-protein kinase"/>
    <property type="match status" value="1"/>
</dbReference>
<evidence type="ECO:0000259" key="10">
    <source>
        <dbReference type="PROSITE" id="PS50011"/>
    </source>
</evidence>
<dbReference type="SUPFAM" id="SSF52058">
    <property type="entry name" value="L domain-like"/>
    <property type="match status" value="1"/>
</dbReference>
<feature type="transmembrane region" description="Helical" evidence="9">
    <location>
        <begin position="203"/>
        <end position="228"/>
    </location>
</feature>
<evidence type="ECO:0000256" key="1">
    <source>
        <dbReference type="ARBA" id="ARBA00022614"/>
    </source>
</evidence>
<dbReference type="PANTHER" id="PTHR46084">
    <property type="entry name" value="PROTEIN MALE DISCOVERER 2"/>
    <property type="match status" value="1"/>
</dbReference>
<evidence type="ECO:0000256" key="8">
    <source>
        <dbReference type="SAM" id="MobiDB-lite"/>
    </source>
</evidence>
<dbReference type="Pfam" id="PF07714">
    <property type="entry name" value="PK_Tyr_Ser-Thr"/>
    <property type="match status" value="1"/>
</dbReference>
<keyword evidence="3" id="KW-0732">Signal</keyword>
<keyword evidence="5 9" id="KW-1133">Transmembrane helix</keyword>
<evidence type="ECO:0000313" key="12">
    <source>
        <dbReference type="Proteomes" id="UP000092600"/>
    </source>
</evidence>
<sequence length="727" mass="80144">MIEDDPFGALLNWNKNDIDACSWFGVECSHDRRIVALNLKDLGLKGMLAPELGKLLHLRTLNLHNNSFYGVVPRELGDLQKLEVLDLGHNNLTGTIPSEIGNILSLEFLRDSHAEASPTVPSVNTFSPSHSPLSEPPSPASPPETSPHSQSNDSPVSSSRSRSPQQPPSDVNHRPPPPPSNVFPPPPPLPPSDISATHQRKHAVYWIVLASLGGALCLTGALSAMYLLCRRKHRVGTVTPWATGLSGQLQKAFVTGVPSLRRAELEAACEDFSNVIGNLSDHKLYKGTLSSGTEIAVTSTLAESAAEWSQQSEAQFRKKISVLSTVNHKNFMNLLGYCEEDEPFTRMVVFEYASNGTLFEHLHIKEAEPLDWHARLRIAMGVIYCLEYMHQLNPPVNLRNLNSSSIYLTEDCAAKVSDLGFWIDEKKEAGPDDDGSDEESAVYKFAILLLEMISGRLPFSEDDGLLVLWALSYLNGKRPLMTMVDPTLNSVPEEHISRLCEVVRSCIKPESEGRPTVAEVARQMRQITGIAPAGAVPSLNAAWWAELEIISSGGDSSNNTILYGKAKQASNLIDAIYISTVTTDANYAYITIGAYYQFDPDAEVARIVAVAAVRFKGLRALLEESGELLLEGSGGEGLLQPPDTPEACGELMNRDRSRSRDIERDMEREGDVYIIPKPWTERVGAGVGLDVGDEGGEELLVGIGRHGWRWRWRKIEREREREREKGF</sequence>
<dbReference type="EMBL" id="LSRQ01002761">
    <property type="protein sequence ID" value="OAY73337.1"/>
    <property type="molecule type" value="Genomic_DNA"/>
</dbReference>
<keyword evidence="11" id="KW-0808">Transferase</keyword>
<organism evidence="11 12">
    <name type="scientific">Ananas comosus</name>
    <name type="common">Pineapple</name>
    <name type="synonym">Ananas ananas</name>
    <dbReference type="NCBI Taxonomy" id="4615"/>
    <lineage>
        <taxon>Eukaryota</taxon>
        <taxon>Viridiplantae</taxon>
        <taxon>Streptophyta</taxon>
        <taxon>Embryophyta</taxon>
        <taxon>Tracheophyta</taxon>
        <taxon>Spermatophyta</taxon>
        <taxon>Magnoliopsida</taxon>
        <taxon>Liliopsida</taxon>
        <taxon>Poales</taxon>
        <taxon>Bromeliaceae</taxon>
        <taxon>Bromelioideae</taxon>
        <taxon>Ananas</taxon>
    </lineage>
</organism>
<dbReference type="FunFam" id="3.80.10.10:FF:000400">
    <property type="entry name" value="Nuclear pore complex protein NUP107"/>
    <property type="match status" value="1"/>
</dbReference>
<accession>A0A199V8B6</accession>
<comment type="caution">
    <text evidence="11">The sequence shown here is derived from an EMBL/GenBank/DDBJ whole genome shotgun (WGS) entry which is preliminary data.</text>
</comment>
<dbReference type="GO" id="GO:0012505">
    <property type="term" value="C:endomembrane system"/>
    <property type="evidence" value="ECO:0007669"/>
    <property type="project" value="UniProtKB-SubCell"/>
</dbReference>
<keyword evidence="11" id="KW-0675">Receptor</keyword>
<dbReference type="AlphaFoldDB" id="A0A199V8B6"/>
<feature type="compositionally biased region" description="Pro residues" evidence="8">
    <location>
        <begin position="174"/>
        <end position="191"/>
    </location>
</feature>
<dbReference type="Proteomes" id="UP000092600">
    <property type="component" value="Unassembled WGS sequence"/>
</dbReference>
<dbReference type="STRING" id="4615.A0A199V8B6"/>
<protein>
    <submittedName>
        <fullName evidence="11">Inactive receptor-like serine/threonine-protein kinase</fullName>
    </submittedName>
</protein>
<dbReference type="InterPro" id="IPR032675">
    <property type="entry name" value="LRR_dom_sf"/>
</dbReference>
<dbReference type="InterPro" id="IPR001611">
    <property type="entry name" value="Leu-rich_rpt"/>
</dbReference>
<dbReference type="Gene3D" id="3.30.200.20">
    <property type="entry name" value="Phosphorylase Kinase, domain 1"/>
    <property type="match status" value="1"/>
</dbReference>
<dbReference type="InterPro" id="IPR000719">
    <property type="entry name" value="Prot_kinase_dom"/>
</dbReference>
<evidence type="ECO:0000256" key="7">
    <source>
        <dbReference type="ARBA" id="ARBA00046288"/>
    </source>
</evidence>
<evidence type="ECO:0000256" key="6">
    <source>
        <dbReference type="ARBA" id="ARBA00023136"/>
    </source>
</evidence>
<dbReference type="PROSITE" id="PS50011">
    <property type="entry name" value="PROTEIN_KINASE_DOM"/>
    <property type="match status" value="1"/>
</dbReference>
<dbReference type="GO" id="GO:0004672">
    <property type="term" value="F:protein kinase activity"/>
    <property type="evidence" value="ECO:0007669"/>
    <property type="project" value="InterPro"/>
</dbReference>